<evidence type="ECO:0000313" key="2">
    <source>
        <dbReference type="EMBL" id="OIN57153.1"/>
    </source>
</evidence>
<dbReference type="RefSeq" id="WP_071505288.1">
    <property type="nucleotide sequence ID" value="NZ_MORL01000015.1"/>
</dbReference>
<name>A0A1S2VEK6_9BACT</name>
<feature type="coiled-coil region" evidence="1">
    <location>
        <begin position="72"/>
        <end position="99"/>
    </location>
</feature>
<protein>
    <submittedName>
        <fullName evidence="2">Uncharacterized protein</fullName>
    </submittedName>
</protein>
<organism evidence="2 3">
    <name type="scientific">Arsenicibacter rosenii</name>
    <dbReference type="NCBI Taxonomy" id="1750698"/>
    <lineage>
        <taxon>Bacteria</taxon>
        <taxon>Pseudomonadati</taxon>
        <taxon>Bacteroidota</taxon>
        <taxon>Cytophagia</taxon>
        <taxon>Cytophagales</taxon>
        <taxon>Spirosomataceae</taxon>
        <taxon>Arsenicibacter</taxon>
    </lineage>
</organism>
<proteinExistence type="predicted"/>
<dbReference type="Proteomes" id="UP000181790">
    <property type="component" value="Unassembled WGS sequence"/>
</dbReference>
<dbReference type="AlphaFoldDB" id="A0A1S2VEK6"/>
<sequence>MEKGEYDLREEAYQTALAEMHQTIDTEFAEREKQYRQKVERNQTQTRMNLRLKQRVHGGNGKETLHPEEALKKKEKQRQAFLERQLAQKKQRAAELAERQVFGQTWGRLAEREVVYGASDALVTQLKQQREAQQQQKRAQMEYERPTFGMPHALDIAKGQSVERFNSLEH</sequence>
<gene>
    <name evidence="2" type="ORF">BLX24_21630</name>
</gene>
<comment type="caution">
    <text evidence="2">The sequence shown here is derived from an EMBL/GenBank/DDBJ whole genome shotgun (WGS) entry which is preliminary data.</text>
</comment>
<evidence type="ECO:0000256" key="1">
    <source>
        <dbReference type="SAM" id="Coils"/>
    </source>
</evidence>
<dbReference type="EMBL" id="MORL01000015">
    <property type="protein sequence ID" value="OIN57153.1"/>
    <property type="molecule type" value="Genomic_DNA"/>
</dbReference>
<evidence type="ECO:0000313" key="3">
    <source>
        <dbReference type="Proteomes" id="UP000181790"/>
    </source>
</evidence>
<keyword evidence="1" id="KW-0175">Coiled coil</keyword>
<reference evidence="2 3" key="1">
    <citation type="submission" date="2016-10" db="EMBL/GenBank/DDBJ databases">
        <title>Arsenicibacter rosenii gen. nov., sp. nov., an efficient arsenic-methylating bacterium isolated from an arsenic-contaminated paddy soil.</title>
        <authorList>
            <person name="Huang K."/>
        </authorList>
    </citation>
    <scope>NUCLEOTIDE SEQUENCE [LARGE SCALE GENOMIC DNA]</scope>
    <source>
        <strain evidence="2 3">SM-1</strain>
    </source>
</reference>
<keyword evidence="3" id="KW-1185">Reference proteome</keyword>
<accession>A0A1S2VEK6</accession>